<dbReference type="EMBL" id="BART01034805">
    <property type="protein sequence ID" value="GAH07878.1"/>
    <property type="molecule type" value="Genomic_DNA"/>
</dbReference>
<evidence type="ECO:0000313" key="2">
    <source>
        <dbReference type="EMBL" id="GAH07878.1"/>
    </source>
</evidence>
<gene>
    <name evidence="2" type="ORF">S01H4_59368</name>
</gene>
<evidence type="ECO:0000259" key="1">
    <source>
        <dbReference type="Pfam" id="PF09643"/>
    </source>
</evidence>
<comment type="caution">
    <text evidence="2">The sequence shown here is derived from an EMBL/GenBank/DDBJ whole genome shotgun (WGS) entry which is preliminary data.</text>
</comment>
<sequence length="108" mass="12500">MREIKFRAWNKESKKMGDGESLASWCLTELNNGIAMGLAGMHQERYDNREDFHSHLEIMQYTGLKDSLNNEEYFGDIIQEDGYSKRIIEDGASAVLFVSIENKNDIKY</sequence>
<dbReference type="AlphaFoldDB" id="X1EGV1"/>
<reference evidence="2" key="1">
    <citation type="journal article" date="2014" name="Front. Microbiol.">
        <title>High frequency of phylogenetically diverse reductive dehalogenase-homologous genes in deep subseafloor sedimentary metagenomes.</title>
        <authorList>
            <person name="Kawai M."/>
            <person name="Futagami T."/>
            <person name="Toyoda A."/>
            <person name="Takaki Y."/>
            <person name="Nishi S."/>
            <person name="Hori S."/>
            <person name="Arai W."/>
            <person name="Tsubouchi T."/>
            <person name="Morono Y."/>
            <person name="Uchiyama I."/>
            <person name="Ito T."/>
            <person name="Fujiyama A."/>
            <person name="Inagaki F."/>
            <person name="Takami H."/>
        </authorList>
    </citation>
    <scope>NUCLEOTIDE SEQUENCE</scope>
    <source>
        <strain evidence="2">Expedition CK06-06</strain>
    </source>
</reference>
<organism evidence="2">
    <name type="scientific">marine sediment metagenome</name>
    <dbReference type="NCBI Taxonomy" id="412755"/>
    <lineage>
        <taxon>unclassified sequences</taxon>
        <taxon>metagenomes</taxon>
        <taxon>ecological metagenomes</taxon>
    </lineage>
</organism>
<dbReference type="InterPro" id="IPR019096">
    <property type="entry name" value="YopX_protein"/>
</dbReference>
<name>X1EGV1_9ZZZZ</name>
<accession>X1EGV1</accession>
<feature type="domain" description="YopX protein" evidence="1">
    <location>
        <begin position="5"/>
        <end position="90"/>
    </location>
</feature>
<dbReference type="SUPFAM" id="SSF159006">
    <property type="entry name" value="YopX-like"/>
    <property type="match status" value="1"/>
</dbReference>
<dbReference type="Pfam" id="PF09643">
    <property type="entry name" value="YopX"/>
    <property type="match status" value="1"/>
</dbReference>
<protein>
    <recommendedName>
        <fullName evidence="1">YopX protein domain-containing protein</fullName>
    </recommendedName>
</protein>
<proteinExistence type="predicted"/>